<dbReference type="Gene3D" id="1.10.10.10">
    <property type="entry name" value="Winged helix-like DNA-binding domain superfamily/Winged helix DNA-binding domain"/>
    <property type="match status" value="1"/>
</dbReference>
<dbReference type="OrthoDB" id="285635at2157"/>
<dbReference type="Pfam" id="PF13412">
    <property type="entry name" value="HTH_24"/>
    <property type="match status" value="1"/>
</dbReference>
<evidence type="ECO:0000313" key="2">
    <source>
        <dbReference type="Proteomes" id="UP000614221"/>
    </source>
</evidence>
<proteinExistence type="predicted"/>
<protein>
    <recommendedName>
        <fullName evidence="3">PhiH1 repressor-like protein</fullName>
    </recommendedName>
</protein>
<dbReference type="InterPro" id="IPR036390">
    <property type="entry name" value="WH_DNA-bd_sf"/>
</dbReference>
<gene>
    <name evidence="1" type="ORF">GCM10009067_33770</name>
</gene>
<reference evidence="1" key="2">
    <citation type="submission" date="2020-09" db="EMBL/GenBank/DDBJ databases">
        <authorList>
            <person name="Sun Q."/>
            <person name="Ohkuma M."/>
        </authorList>
    </citation>
    <scope>NUCLEOTIDE SEQUENCE</scope>
    <source>
        <strain evidence="1">JCM 19018</strain>
    </source>
</reference>
<accession>A0A830F3G1</accession>
<dbReference type="InterPro" id="IPR036388">
    <property type="entry name" value="WH-like_DNA-bd_sf"/>
</dbReference>
<organism evidence="1 2">
    <name type="scientific">Haloarcula sebkhae</name>
    <dbReference type="NCBI Taxonomy" id="932660"/>
    <lineage>
        <taxon>Archaea</taxon>
        <taxon>Methanobacteriati</taxon>
        <taxon>Methanobacteriota</taxon>
        <taxon>Stenosarchaea group</taxon>
        <taxon>Halobacteria</taxon>
        <taxon>Halobacteriales</taxon>
        <taxon>Haloarculaceae</taxon>
        <taxon>Haloarcula</taxon>
    </lineage>
</organism>
<dbReference type="RefSeq" id="WP_004592171.1">
    <property type="nucleotide sequence ID" value="NZ_BMPD01000007.1"/>
</dbReference>
<evidence type="ECO:0008006" key="3">
    <source>
        <dbReference type="Google" id="ProtNLM"/>
    </source>
</evidence>
<comment type="caution">
    <text evidence="1">The sequence shown here is derived from an EMBL/GenBank/DDBJ whole genome shotgun (WGS) entry which is preliminary data.</text>
</comment>
<evidence type="ECO:0000313" key="1">
    <source>
        <dbReference type="EMBL" id="GGK78672.1"/>
    </source>
</evidence>
<name>A0A830F3G1_9EURY</name>
<dbReference type="SUPFAM" id="SSF46785">
    <property type="entry name" value="Winged helix' DNA-binding domain"/>
    <property type="match status" value="1"/>
</dbReference>
<dbReference type="EMBL" id="BMPD01000007">
    <property type="protein sequence ID" value="GGK78672.1"/>
    <property type="molecule type" value="Genomic_DNA"/>
</dbReference>
<sequence>MADRDDITNQKTDITMLEELAERGNLNPIHISEAINRHRNYVTKRVGFLVDAGYVENLDHGLYTITDRGREYIESED</sequence>
<dbReference type="AlphaFoldDB" id="A0A830F3G1"/>
<reference evidence="1" key="1">
    <citation type="journal article" date="2014" name="Int. J. Syst. Evol. Microbiol.">
        <title>Complete genome sequence of Corynebacterium casei LMG S-19264T (=DSM 44701T), isolated from a smear-ripened cheese.</title>
        <authorList>
            <consortium name="US DOE Joint Genome Institute (JGI-PGF)"/>
            <person name="Walter F."/>
            <person name="Albersmeier A."/>
            <person name="Kalinowski J."/>
            <person name="Ruckert C."/>
        </authorList>
    </citation>
    <scope>NUCLEOTIDE SEQUENCE</scope>
    <source>
        <strain evidence="1">JCM 19018</strain>
    </source>
</reference>
<dbReference type="Proteomes" id="UP000614221">
    <property type="component" value="Unassembled WGS sequence"/>
</dbReference>